<reference evidence="3" key="1">
    <citation type="submission" date="2020-12" db="EMBL/GenBank/DDBJ databases">
        <title>Metabolic potential, ecology and presence of endohyphal bacteria is reflected in genomic diversity of Mucoromycotina.</title>
        <authorList>
            <person name="Muszewska A."/>
            <person name="Okrasinska A."/>
            <person name="Steczkiewicz K."/>
            <person name="Drgas O."/>
            <person name="Orlowska M."/>
            <person name="Perlinska-Lenart U."/>
            <person name="Aleksandrzak-Piekarczyk T."/>
            <person name="Szatraj K."/>
            <person name="Zielenkiewicz U."/>
            <person name="Pilsyk S."/>
            <person name="Malc E."/>
            <person name="Mieczkowski P."/>
            <person name="Kruszewska J.S."/>
            <person name="Biernat P."/>
            <person name="Pawlowska J."/>
        </authorList>
    </citation>
    <scope>NUCLEOTIDE SEQUENCE</scope>
    <source>
        <strain evidence="3">WA0000017839</strain>
    </source>
</reference>
<comment type="similarity">
    <text evidence="1">Belongs to the SAP18 family.</text>
</comment>
<dbReference type="Pfam" id="PF06487">
    <property type="entry name" value="SAP18"/>
    <property type="match status" value="1"/>
</dbReference>
<comment type="caution">
    <text evidence="3">The sequence shown here is derived from an EMBL/GenBank/DDBJ whole genome shotgun (WGS) entry which is preliminary data.</text>
</comment>
<feature type="compositionally biased region" description="Basic and acidic residues" evidence="2">
    <location>
        <begin position="140"/>
        <end position="149"/>
    </location>
</feature>
<sequence length="204" mass="22949">MASTVDREKECPFLLRVFTHNGGHNHIAQFTVDSVPSEELSLYTWKNATLEELAQLIEQVIPEARDPDARIAFRLVYLDTERARYQSRDIGRVVPAKPTEDQKKTLEECQFYIGDYLDVAVFIGPPVNQLRGNRQFGGRDSGRGSRDGGRFGGGRLGGNDRGVRRNFGGAPYNRDNRDKRDSRDSNSRFGSGGGRPQGRRGDRF</sequence>
<dbReference type="InterPro" id="IPR010516">
    <property type="entry name" value="SAP18"/>
</dbReference>
<organism evidence="3 4">
    <name type="scientific">Mucor saturninus</name>
    <dbReference type="NCBI Taxonomy" id="64648"/>
    <lineage>
        <taxon>Eukaryota</taxon>
        <taxon>Fungi</taxon>
        <taxon>Fungi incertae sedis</taxon>
        <taxon>Mucoromycota</taxon>
        <taxon>Mucoromycotina</taxon>
        <taxon>Mucoromycetes</taxon>
        <taxon>Mucorales</taxon>
        <taxon>Mucorineae</taxon>
        <taxon>Mucoraceae</taxon>
        <taxon>Mucor</taxon>
    </lineage>
</organism>
<feature type="compositionally biased region" description="Basic and acidic residues" evidence="2">
    <location>
        <begin position="174"/>
        <end position="186"/>
    </location>
</feature>
<dbReference type="OrthoDB" id="440566at2759"/>
<protein>
    <recommendedName>
        <fullName evidence="5">Histone deacetylase complex subunit SAP18</fullName>
    </recommendedName>
</protein>
<dbReference type="Proteomes" id="UP000603453">
    <property type="component" value="Unassembled WGS sequence"/>
</dbReference>
<evidence type="ECO:0000313" key="4">
    <source>
        <dbReference type="Proteomes" id="UP000603453"/>
    </source>
</evidence>
<evidence type="ECO:0000313" key="3">
    <source>
        <dbReference type="EMBL" id="KAG2198774.1"/>
    </source>
</evidence>
<evidence type="ECO:0000256" key="1">
    <source>
        <dbReference type="ARBA" id="ARBA00009143"/>
    </source>
</evidence>
<gene>
    <name evidence="3" type="ORF">INT47_010560</name>
</gene>
<evidence type="ECO:0000256" key="2">
    <source>
        <dbReference type="SAM" id="MobiDB-lite"/>
    </source>
</evidence>
<accession>A0A8H7V288</accession>
<dbReference type="PANTHER" id="PTHR13082:SF0">
    <property type="entry name" value="HISTONE DEACETYLASE COMPLEX SUBUNIT SAP18"/>
    <property type="match status" value="1"/>
</dbReference>
<dbReference type="EMBL" id="JAEPRD010000105">
    <property type="protein sequence ID" value="KAG2198774.1"/>
    <property type="molecule type" value="Genomic_DNA"/>
</dbReference>
<dbReference type="Gene3D" id="3.10.20.550">
    <property type="entry name" value="ASAP complex, SAP18 subunit"/>
    <property type="match status" value="1"/>
</dbReference>
<keyword evidence="4" id="KW-1185">Reference proteome</keyword>
<name>A0A8H7V288_9FUNG</name>
<feature type="compositionally biased region" description="Gly residues" evidence="2">
    <location>
        <begin position="150"/>
        <end position="160"/>
    </location>
</feature>
<proteinExistence type="inferred from homology"/>
<dbReference type="InterPro" id="IPR042534">
    <property type="entry name" value="SAP18_sf"/>
</dbReference>
<dbReference type="AlphaFoldDB" id="A0A8H7V288"/>
<feature type="region of interest" description="Disordered" evidence="2">
    <location>
        <begin position="130"/>
        <end position="204"/>
    </location>
</feature>
<evidence type="ECO:0008006" key="5">
    <source>
        <dbReference type="Google" id="ProtNLM"/>
    </source>
</evidence>
<dbReference type="PANTHER" id="PTHR13082">
    <property type="entry name" value="SAP18"/>
    <property type="match status" value="1"/>
</dbReference>
<dbReference type="GO" id="GO:0005634">
    <property type="term" value="C:nucleus"/>
    <property type="evidence" value="ECO:0007669"/>
    <property type="project" value="TreeGrafter"/>
</dbReference>